<dbReference type="Proteomes" id="UP000276133">
    <property type="component" value="Unassembled WGS sequence"/>
</dbReference>
<feature type="domain" description="Domain of unknown function with conserved HDNR motif" evidence="1">
    <location>
        <begin position="14"/>
        <end position="177"/>
    </location>
</feature>
<evidence type="ECO:0000259" key="1">
    <source>
        <dbReference type="Pfam" id="PF15115"/>
    </source>
</evidence>
<dbReference type="PANTHER" id="PTHR35539">
    <property type="entry name" value="CDNA SEQUENCE BC048562"/>
    <property type="match status" value="1"/>
</dbReference>
<comment type="caution">
    <text evidence="2">The sequence shown here is derived from an EMBL/GenBank/DDBJ whole genome shotgun (WGS) entry which is preliminary data.</text>
</comment>
<dbReference type="Pfam" id="PF15115">
    <property type="entry name" value="HDNR"/>
    <property type="match status" value="1"/>
</dbReference>
<organism evidence="2 3">
    <name type="scientific">Brachionus plicatilis</name>
    <name type="common">Marine rotifer</name>
    <name type="synonym">Brachionus muelleri</name>
    <dbReference type="NCBI Taxonomy" id="10195"/>
    <lineage>
        <taxon>Eukaryota</taxon>
        <taxon>Metazoa</taxon>
        <taxon>Spiralia</taxon>
        <taxon>Gnathifera</taxon>
        <taxon>Rotifera</taxon>
        <taxon>Eurotatoria</taxon>
        <taxon>Monogononta</taxon>
        <taxon>Pseudotrocha</taxon>
        <taxon>Ploima</taxon>
        <taxon>Brachionidae</taxon>
        <taxon>Brachionus</taxon>
    </lineage>
</organism>
<accession>A0A3M7SXF1</accession>
<dbReference type="EMBL" id="REGN01000640">
    <property type="protein sequence ID" value="RNA40484.1"/>
    <property type="molecule type" value="Genomic_DNA"/>
</dbReference>
<dbReference type="AlphaFoldDB" id="A0A3M7SXF1"/>
<dbReference type="InterPro" id="IPR029369">
    <property type="entry name" value="HDNR"/>
</dbReference>
<name>A0A3M7SXF1_BRAPC</name>
<proteinExistence type="predicted"/>
<gene>
    <name evidence="2" type="ORF">BpHYR1_036986</name>
</gene>
<reference evidence="2 3" key="1">
    <citation type="journal article" date="2018" name="Sci. Rep.">
        <title>Genomic signatures of local adaptation to the degree of environmental predictability in rotifers.</title>
        <authorList>
            <person name="Franch-Gras L."/>
            <person name="Hahn C."/>
            <person name="Garcia-Roger E.M."/>
            <person name="Carmona M.J."/>
            <person name="Serra M."/>
            <person name="Gomez A."/>
        </authorList>
    </citation>
    <scope>NUCLEOTIDE SEQUENCE [LARGE SCALE GENOMIC DNA]</scope>
    <source>
        <strain evidence="2">HYR1</strain>
    </source>
</reference>
<dbReference type="OrthoDB" id="10045229at2759"/>
<sequence length="230" mass="27110">MEKYLTKQEFDNLIGSWHPRGFHGHFRAKSRIDLSNLYRQKAKPSPPVKFLKRQNDDATKHNFSKHDNRQDILNNPLMFGSGLGKKKIDSINKNRWNPEFIAWCEETGRDRFKKTIYQRDFCQSGQINSKLLSARKNIDRPVSTYTMNYSNGDTGVDTYREIRKDTYQRFIQKNRAKSCVPGERSSVAGCMVWCDKIAPKQAEKTQFFRKKFTSYFNYNFGEKDCLKILF</sequence>
<protein>
    <submittedName>
        <fullName evidence="2">Brain-specific angiogenesis inhibitor 1-like</fullName>
    </submittedName>
</protein>
<keyword evidence="3" id="KW-1185">Reference proteome</keyword>
<dbReference type="PANTHER" id="PTHR35539:SF1">
    <property type="entry name" value="CDNA SEQUENCE BC048562"/>
    <property type="match status" value="1"/>
</dbReference>
<evidence type="ECO:0000313" key="2">
    <source>
        <dbReference type="EMBL" id="RNA40484.1"/>
    </source>
</evidence>
<evidence type="ECO:0000313" key="3">
    <source>
        <dbReference type="Proteomes" id="UP000276133"/>
    </source>
</evidence>